<evidence type="ECO:0000256" key="3">
    <source>
        <dbReference type="ARBA" id="ARBA00022692"/>
    </source>
</evidence>
<dbReference type="GO" id="GO:0005886">
    <property type="term" value="C:plasma membrane"/>
    <property type="evidence" value="ECO:0007669"/>
    <property type="project" value="TreeGrafter"/>
</dbReference>
<dbReference type="Proteomes" id="UP000711995">
    <property type="component" value="Unassembled WGS sequence"/>
</dbReference>
<feature type="transmembrane region" description="Helical" evidence="6">
    <location>
        <begin position="47"/>
        <end position="64"/>
    </location>
</feature>
<reference evidence="7 8" key="1">
    <citation type="submission" date="2020-03" db="EMBL/GenBank/DDBJ databases">
        <title>Spirochaetal bacteria isolated from arthropods constitute a novel genus Entomospira genus novum within the order Spirochaetales.</title>
        <authorList>
            <person name="Grana-Miraglia L."/>
            <person name="Sikutova S."/>
            <person name="Fingerle V."/>
            <person name="Sing A."/>
            <person name="Castillo-Ramirez S."/>
            <person name="Margos G."/>
            <person name="Rudolf I."/>
        </authorList>
    </citation>
    <scope>NUCLEOTIDE SEQUENCE [LARGE SCALE GENOMIC DNA]</scope>
    <source>
        <strain evidence="7 8">BR193</strain>
    </source>
</reference>
<evidence type="ECO:0000313" key="8">
    <source>
        <dbReference type="Proteomes" id="UP000711995"/>
    </source>
</evidence>
<proteinExistence type="inferred from homology"/>
<dbReference type="RefSeq" id="WP_167700591.1">
    <property type="nucleotide sequence ID" value="NZ_CP118174.1"/>
</dbReference>
<comment type="caution">
    <text evidence="7">The sequence shown here is derived from an EMBL/GenBank/DDBJ whole genome shotgun (WGS) entry which is preliminary data.</text>
</comment>
<keyword evidence="8" id="KW-1185">Reference proteome</keyword>
<dbReference type="Pfam" id="PF01027">
    <property type="entry name" value="Bax1-I"/>
    <property type="match status" value="1"/>
</dbReference>
<feature type="transmembrane region" description="Helical" evidence="6">
    <location>
        <begin position="133"/>
        <end position="152"/>
    </location>
</feature>
<evidence type="ECO:0000313" key="7">
    <source>
        <dbReference type="EMBL" id="NIZ41007.1"/>
    </source>
</evidence>
<feature type="transmembrane region" description="Helical" evidence="6">
    <location>
        <begin position="103"/>
        <end position="121"/>
    </location>
</feature>
<organism evidence="7 8">
    <name type="scientific">Entomospira entomophila</name>
    <dbReference type="NCBI Taxonomy" id="2719988"/>
    <lineage>
        <taxon>Bacteria</taxon>
        <taxon>Pseudomonadati</taxon>
        <taxon>Spirochaetota</taxon>
        <taxon>Spirochaetia</taxon>
        <taxon>Spirochaetales</taxon>
        <taxon>Spirochaetaceae</taxon>
        <taxon>Entomospira</taxon>
    </lineage>
</organism>
<dbReference type="AlphaFoldDB" id="A0A968G9H4"/>
<evidence type="ECO:0000256" key="4">
    <source>
        <dbReference type="ARBA" id="ARBA00022989"/>
    </source>
</evidence>
<gene>
    <name evidence="7" type="ORF">HCT14_05765</name>
</gene>
<dbReference type="PANTHER" id="PTHR23291:SF50">
    <property type="entry name" value="PROTEIN LIFEGUARD 4"/>
    <property type="match status" value="1"/>
</dbReference>
<accession>A0A968G9H4</accession>
<sequence length="225" mass="24676">MEGYSSATNTILSKAYSWMTIGLILTGVVAFLTTNSPTMLNIIHGNPFMRIVLIIAQVGLVWYLSMNIFNMSASSAVASFLIYSALLGLTLSILAFYYTGQQIAGAFFISAGMFGGASLFGKVTKQDLSSIGHYAIMFIIGIILASVVNAFLRNSALDFIISFVAVVFFTALTAYDTQVIIGWQKSVDVNDSETRNRLAIMGALKLYIDFINIFLHMLNLLNRRN</sequence>
<name>A0A968G9H4_9SPIO</name>
<dbReference type="InterPro" id="IPR006214">
    <property type="entry name" value="Bax_inhibitor_1-related"/>
</dbReference>
<evidence type="ECO:0000256" key="6">
    <source>
        <dbReference type="RuleBase" id="RU004379"/>
    </source>
</evidence>
<evidence type="ECO:0000256" key="1">
    <source>
        <dbReference type="ARBA" id="ARBA00004141"/>
    </source>
</evidence>
<keyword evidence="4 6" id="KW-1133">Transmembrane helix</keyword>
<dbReference type="EMBL" id="JAATLJ010000001">
    <property type="protein sequence ID" value="NIZ41007.1"/>
    <property type="molecule type" value="Genomic_DNA"/>
</dbReference>
<feature type="transmembrane region" description="Helical" evidence="6">
    <location>
        <begin position="76"/>
        <end position="96"/>
    </location>
</feature>
<protein>
    <submittedName>
        <fullName evidence="7">Bax inhibitor-1/YccA family protein</fullName>
    </submittedName>
</protein>
<feature type="transmembrane region" description="Helical" evidence="6">
    <location>
        <begin position="159"/>
        <end position="178"/>
    </location>
</feature>
<dbReference type="PANTHER" id="PTHR23291">
    <property type="entry name" value="BAX INHIBITOR-RELATED"/>
    <property type="match status" value="1"/>
</dbReference>
<comment type="similarity">
    <text evidence="2 6">Belongs to the BI1 family.</text>
</comment>
<feature type="transmembrane region" description="Helical" evidence="6">
    <location>
        <begin position="198"/>
        <end position="221"/>
    </location>
</feature>
<evidence type="ECO:0000256" key="2">
    <source>
        <dbReference type="ARBA" id="ARBA00010350"/>
    </source>
</evidence>
<keyword evidence="3 6" id="KW-0812">Transmembrane</keyword>
<feature type="transmembrane region" description="Helical" evidence="6">
    <location>
        <begin position="15"/>
        <end position="35"/>
    </location>
</feature>
<dbReference type="CDD" id="cd10432">
    <property type="entry name" value="BI-1-like_bacterial"/>
    <property type="match status" value="1"/>
</dbReference>
<comment type="subcellular location">
    <subcellularLocation>
        <location evidence="1">Membrane</location>
        <topology evidence="1">Multi-pass membrane protein</topology>
    </subcellularLocation>
</comment>
<keyword evidence="5 6" id="KW-0472">Membrane</keyword>
<evidence type="ECO:0000256" key="5">
    <source>
        <dbReference type="ARBA" id="ARBA00023136"/>
    </source>
</evidence>